<evidence type="ECO:0000313" key="7">
    <source>
        <dbReference type="EMBL" id="MBB3729912.1"/>
    </source>
</evidence>
<comment type="caution">
    <text evidence="7">The sequence shown here is derived from an EMBL/GenBank/DDBJ whole genome shotgun (WGS) entry which is preliminary data.</text>
</comment>
<keyword evidence="5 6" id="KW-0472">Membrane</keyword>
<dbReference type="Pfam" id="PF01810">
    <property type="entry name" value="LysE"/>
    <property type="match status" value="1"/>
</dbReference>
<organism evidence="7 8">
    <name type="scientific">Nonomuraea dietziae</name>
    <dbReference type="NCBI Taxonomy" id="65515"/>
    <lineage>
        <taxon>Bacteria</taxon>
        <taxon>Bacillati</taxon>
        <taxon>Actinomycetota</taxon>
        <taxon>Actinomycetes</taxon>
        <taxon>Streptosporangiales</taxon>
        <taxon>Streptosporangiaceae</taxon>
        <taxon>Nonomuraea</taxon>
    </lineage>
</organism>
<dbReference type="InterPro" id="IPR001123">
    <property type="entry name" value="LeuE-type"/>
</dbReference>
<proteinExistence type="predicted"/>
<evidence type="ECO:0000256" key="5">
    <source>
        <dbReference type="ARBA" id="ARBA00023136"/>
    </source>
</evidence>
<evidence type="ECO:0000256" key="6">
    <source>
        <dbReference type="SAM" id="Phobius"/>
    </source>
</evidence>
<gene>
    <name evidence="7" type="ORF">FHR33_005772</name>
</gene>
<dbReference type="Proteomes" id="UP000579945">
    <property type="component" value="Unassembled WGS sequence"/>
</dbReference>
<name>A0A7W5V3M7_9ACTN</name>
<dbReference type="GO" id="GO:0005886">
    <property type="term" value="C:plasma membrane"/>
    <property type="evidence" value="ECO:0007669"/>
    <property type="project" value="UniProtKB-SubCell"/>
</dbReference>
<dbReference type="PANTHER" id="PTHR30086:SF20">
    <property type="entry name" value="ARGININE EXPORTER PROTEIN ARGO-RELATED"/>
    <property type="match status" value="1"/>
</dbReference>
<feature type="transmembrane region" description="Helical" evidence="6">
    <location>
        <begin position="55"/>
        <end position="84"/>
    </location>
</feature>
<dbReference type="GeneID" id="95392083"/>
<protein>
    <submittedName>
        <fullName evidence="7">Threonine/homoserine/homoserine lactone efflux protein</fullName>
    </submittedName>
</protein>
<evidence type="ECO:0000256" key="1">
    <source>
        <dbReference type="ARBA" id="ARBA00004651"/>
    </source>
</evidence>
<evidence type="ECO:0000256" key="3">
    <source>
        <dbReference type="ARBA" id="ARBA00022692"/>
    </source>
</evidence>
<evidence type="ECO:0000256" key="2">
    <source>
        <dbReference type="ARBA" id="ARBA00022475"/>
    </source>
</evidence>
<feature type="transmembrane region" description="Helical" evidence="6">
    <location>
        <begin position="105"/>
        <end position="128"/>
    </location>
</feature>
<dbReference type="AlphaFoldDB" id="A0A7W5V3M7"/>
<dbReference type="RefSeq" id="WP_183653847.1">
    <property type="nucleotide sequence ID" value="NZ_JACIBV010000001.1"/>
</dbReference>
<dbReference type="PIRSF" id="PIRSF006324">
    <property type="entry name" value="LeuE"/>
    <property type="match status" value="1"/>
</dbReference>
<keyword evidence="2" id="KW-1003">Cell membrane</keyword>
<evidence type="ECO:0000313" key="8">
    <source>
        <dbReference type="Proteomes" id="UP000579945"/>
    </source>
</evidence>
<comment type="subcellular location">
    <subcellularLocation>
        <location evidence="1">Cell membrane</location>
        <topology evidence="1">Multi-pass membrane protein</topology>
    </subcellularLocation>
</comment>
<feature type="transmembrane region" description="Helical" evidence="6">
    <location>
        <begin position="134"/>
        <end position="160"/>
    </location>
</feature>
<keyword evidence="8" id="KW-1185">Reference proteome</keyword>
<dbReference type="EMBL" id="JACIBV010000001">
    <property type="protein sequence ID" value="MBB3729912.1"/>
    <property type="molecule type" value="Genomic_DNA"/>
</dbReference>
<sequence length="190" mass="20501">MLLTFAVTALVMIMIPGPDAALIMRSSLTHGRVAGLLTMAGGLLGLAVHATTASLGLSALLAASPTAFTVLRWIGIAYLVWLGVQSFRAKPKEAARDAGRRHIRNGFFSNLLNPKVLLFQVTFLPQFMTGTNDALLLSAVFAGLYAAWFALYVLVVDRVGALLRTPRVRRRVERITGVLLVGFALRLAVQ</sequence>
<dbReference type="GO" id="GO:0015171">
    <property type="term" value="F:amino acid transmembrane transporter activity"/>
    <property type="evidence" value="ECO:0007669"/>
    <property type="project" value="TreeGrafter"/>
</dbReference>
<dbReference type="PANTHER" id="PTHR30086">
    <property type="entry name" value="ARGININE EXPORTER PROTEIN ARGO"/>
    <property type="match status" value="1"/>
</dbReference>
<reference evidence="7 8" key="1">
    <citation type="submission" date="2020-08" db="EMBL/GenBank/DDBJ databases">
        <title>Sequencing the genomes of 1000 actinobacteria strains.</title>
        <authorList>
            <person name="Klenk H.-P."/>
        </authorList>
    </citation>
    <scope>NUCLEOTIDE SEQUENCE [LARGE SCALE GENOMIC DNA]</scope>
    <source>
        <strain evidence="7 8">DSM 44320</strain>
    </source>
</reference>
<evidence type="ECO:0000256" key="4">
    <source>
        <dbReference type="ARBA" id="ARBA00022989"/>
    </source>
</evidence>
<keyword evidence="4 6" id="KW-1133">Transmembrane helix</keyword>
<accession>A0A7W5V3M7</accession>
<keyword evidence="3 6" id="KW-0812">Transmembrane</keyword>